<name>X1US39_9ZZZZ</name>
<dbReference type="EMBL" id="BARW01039425">
    <property type="protein sequence ID" value="GAJ20318.1"/>
    <property type="molecule type" value="Genomic_DNA"/>
</dbReference>
<accession>X1US39</accession>
<protein>
    <submittedName>
        <fullName evidence="1">Uncharacterized protein</fullName>
    </submittedName>
</protein>
<comment type="caution">
    <text evidence="1">The sequence shown here is derived from an EMBL/GenBank/DDBJ whole genome shotgun (WGS) entry which is preliminary data.</text>
</comment>
<reference evidence="1" key="1">
    <citation type="journal article" date="2014" name="Front. Microbiol.">
        <title>High frequency of phylogenetically diverse reductive dehalogenase-homologous genes in deep subseafloor sedimentary metagenomes.</title>
        <authorList>
            <person name="Kawai M."/>
            <person name="Futagami T."/>
            <person name="Toyoda A."/>
            <person name="Takaki Y."/>
            <person name="Nishi S."/>
            <person name="Hori S."/>
            <person name="Arai W."/>
            <person name="Tsubouchi T."/>
            <person name="Morono Y."/>
            <person name="Uchiyama I."/>
            <person name="Ito T."/>
            <person name="Fujiyama A."/>
            <person name="Inagaki F."/>
            <person name="Takami H."/>
        </authorList>
    </citation>
    <scope>NUCLEOTIDE SEQUENCE</scope>
    <source>
        <strain evidence="1">Expedition CK06-06</strain>
    </source>
</reference>
<sequence>MSTEEIHKEWPRATPLLVSLVYETLDENAKIPSERIFVQRIFEVLSRGEIIFVESFPDESKEAVAIKLAKLEGAEEMGFVVFLVVKEGWIDERFESKGNGHDSNILYENLKTALQFIDKLK</sequence>
<dbReference type="AlphaFoldDB" id="X1US39"/>
<evidence type="ECO:0000313" key="1">
    <source>
        <dbReference type="EMBL" id="GAJ20318.1"/>
    </source>
</evidence>
<proteinExistence type="predicted"/>
<organism evidence="1">
    <name type="scientific">marine sediment metagenome</name>
    <dbReference type="NCBI Taxonomy" id="412755"/>
    <lineage>
        <taxon>unclassified sequences</taxon>
        <taxon>metagenomes</taxon>
        <taxon>ecological metagenomes</taxon>
    </lineage>
</organism>
<feature type="non-terminal residue" evidence="1">
    <location>
        <position position="121"/>
    </location>
</feature>
<gene>
    <name evidence="1" type="ORF">S12H4_60059</name>
</gene>